<dbReference type="SUPFAM" id="SSF53927">
    <property type="entry name" value="Cytidine deaminase-like"/>
    <property type="match status" value="1"/>
</dbReference>
<reference evidence="1" key="1">
    <citation type="submission" date="2023-03" db="EMBL/GenBank/DDBJ databases">
        <authorList>
            <person name="Steffen K."/>
            <person name="Cardenas P."/>
        </authorList>
    </citation>
    <scope>NUCLEOTIDE SEQUENCE</scope>
</reference>
<name>A0AA35RDP3_GEOBA</name>
<dbReference type="AlphaFoldDB" id="A0AA35RDP3"/>
<organism evidence="1 2">
    <name type="scientific">Geodia barretti</name>
    <name type="common">Barrett's horny sponge</name>
    <dbReference type="NCBI Taxonomy" id="519541"/>
    <lineage>
        <taxon>Eukaryota</taxon>
        <taxon>Metazoa</taxon>
        <taxon>Porifera</taxon>
        <taxon>Demospongiae</taxon>
        <taxon>Heteroscleromorpha</taxon>
        <taxon>Tetractinellida</taxon>
        <taxon>Astrophorina</taxon>
        <taxon>Geodiidae</taxon>
        <taxon>Geodia</taxon>
    </lineage>
</organism>
<comment type="caution">
    <text evidence="1">The sequence shown here is derived from an EMBL/GenBank/DDBJ whole genome shotgun (WGS) entry which is preliminary data.</text>
</comment>
<dbReference type="InterPro" id="IPR016193">
    <property type="entry name" value="Cytidine_deaminase-like"/>
</dbReference>
<accession>A0AA35RDP3</accession>
<dbReference type="Gene3D" id="3.40.140.10">
    <property type="entry name" value="Cytidine Deaminase, domain 2"/>
    <property type="match status" value="1"/>
</dbReference>
<protein>
    <submittedName>
        <fullName evidence="1">Uncharacterized protein</fullName>
    </submittedName>
</protein>
<keyword evidence="2" id="KW-1185">Reference proteome</keyword>
<evidence type="ECO:0000313" key="1">
    <source>
        <dbReference type="EMBL" id="CAI8009575.1"/>
    </source>
</evidence>
<dbReference type="GO" id="GO:0003824">
    <property type="term" value="F:catalytic activity"/>
    <property type="evidence" value="ECO:0007669"/>
    <property type="project" value="InterPro"/>
</dbReference>
<proteinExistence type="predicted"/>
<evidence type="ECO:0000313" key="2">
    <source>
        <dbReference type="Proteomes" id="UP001174909"/>
    </source>
</evidence>
<dbReference type="Proteomes" id="UP001174909">
    <property type="component" value="Unassembled WGS sequence"/>
</dbReference>
<gene>
    <name evidence="1" type="ORF">GBAR_LOCUS6408</name>
</gene>
<sequence>MESGYDNFAKMTINLKDLSIKLGKSSKTPRNDCAPAPEKGRRDVDFPLDDYFMSLAVLAKCRSVISEEEKRVGACLVYQEPRRAISVGYSGYIDGLSDGKKTEYGALTRHIESRTC</sequence>
<dbReference type="EMBL" id="CASHTH010000974">
    <property type="protein sequence ID" value="CAI8009575.1"/>
    <property type="molecule type" value="Genomic_DNA"/>
</dbReference>